<dbReference type="Proteomes" id="UP000248795">
    <property type="component" value="Unassembled WGS sequence"/>
</dbReference>
<dbReference type="RefSeq" id="WP_111195776.1">
    <property type="nucleotide sequence ID" value="NZ_QKVK01000001.1"/>
</dbReference>
<comment type="caution">
    <text evidence="2">The sequence shown here is derived from an EMBL/GenBank/DDBJ whole genome shotgun (WGS) entry which is preliminary data.</text>
</comment>
<dbReference type="SUPFAM" id="SSF51735">
    <property type="entry name" value="NAD(P)-binding Rossmann-fold domains"/>
    <property type="match status" value="1"/>
</dbReference>
<evidence type="ECO:0000259" key="1">
    <source>
        <dbReference type="Pfam" id="PF01370"/>
    </source>
</evidence>
<organism evidence="2 3">
    <name type="scientific">Aestuariivirga litoralis</name>
    <dbReference type="NCBI Taxonomy" id="2650924"/>
    <lineage>
        <taxon>Bacteria</taxon>
        <taxon>Pseudomonadati</taxon>
        <taxon>Pseudomonadota</taxon>
        <taxon>Alphaproteobacteria</taxon>
        <taxon>Hyphomicrobiales</taxon>
        <taxon>Aestuariivirgaceae</taxon>
        <taxon>Aestuariivirga</taxon>
    </lineage>
</organism>
<dbReference type="Gene3D" id="3.40.50.720">
    <property type="entry name" value="NAD(P)-binding Rossmann-like Domain"/>
    <property type="match status" value="1"/>
</dbReference>
<dbReference type="PANTHER" id="PTHR48079">
    <property type="entry name" value="PROTEIN YEEZ"/>
    <property type="match status" value="1"/>
</dbReference>
<accession>A0A2W2BQH7</accession>
<dbReference type="InterPro" id="IPR001509">
    <property type="entry name" value="Epimerase_deHydtase"/>
</dbReference>
<gene>
    <name evidence="2" type="ORF">DK847_01115</name>
</gene>
<dbReference type="AlphaFoldDB" id="A0A2W2BQH7"/>
<dbReference type="GO" id="GO:0005737">
    <property type="term" value="C:cytoplasm"/>
    <property type="evidence" value="ECO:0007669"/>
    <property type="project" value="TreeGrafter"/>
</dbReference>
<reference evidence="3" key="1">
    <citation type="submission" date="2018-06" db="EMBL/GenBank/DDBJ databases">
        <title>Aestuariibacter litoralis strain KCTC 52945T.</title>
        <authorList>
            <person name="Li X."/>
            <person name="Salam N."/>
            <person name="Li J.-L."/>
            <person name="Chen Y.-M."/>
            <person name="Yang Z.-W."/>
            <person name="Zhang L.-Y."/>
            <person name="Han M.-X."/>
            <person name="Xiao M."/>
            <person name="Li W.-J."/>
        </authorList>
    </citation>
    <scope>NUCLEOTIDE SEQUENCE [LARGE SCALE GENOMIC DNA]</scope>
    <source>
        <strain evidence="3">KCTC 52945</strain>
    </source>
</reference>
<dbReference type="PANTHER" id="PTHR48079:SF6">
    <property type="entry name" value="NAD(P)-BINDING DOMAIN-CONTAINING PROTEIN-RELATED"/>
    <property type="match status" value="1"/>
</dbReference>
<dbReference type="InterPro" id="IPR051783">
    <property type="entry name" value="NAD(P)-dependent_oxidoreduct"/>
</dbReference>
<feature type="domain" description="NAD-dependent epimerase/dehydratase" evidence="1">
    <location>
        <begin position="5"/>
        <end position="203"/>
    </location>
</feature>
<sequence length="323" mass="33824">MSKTIAITGASGFAGRHAVAELLPRGHRLRALLRSPQTAALPPGVETVRGDLADDAALARLVAGADAVIHLAGALTALDRSGYFRVNEHGTRALADAALEAGVPRFVHISSLAAREPQLSGYAASKRAGEEVVRHRMAALNAILIRPPAVYGPGDRGTLPLIKELTRPVAAIPGPAGARFSLIHGRDLARLIVRAVEGNEQGLHEVSDGQEGGYGWPDLIRTASAFRGGPVRAIFLPRAVPAAVATVAEGLARLTGKPGMVNRGKIAELYHVDWVARPGGLALADPTPFAAGFAETVTWYRAAGWLPQGRGTDTRTASSRTSQ</sequence>
<keyword evidence="3" id="KW-1185">Reference proteome</keyword>
<proteinExistence type="predicted"/>
<protein>
    <recommendedName>
        <fullName evidence="1">NAD-dependent epimerase/dehydratase domain-containing protein</fullName>
    </recommendedName>
</protein>
<dbReference type="InterPro" id="IPR036291">
    <property type="entry name" value="NAD(P)-bd_dom_sf"/>
</dbReference>
<dbReference type="Pfam" id="PF01370">
    <property type="entry name" value="Epimerase"/>
    <property type="match status" value="1"/>
</dbReference>
<dbReference type="EMBL" id="QKVK01000001">
    <property type="protein sequence ID" value="PZF78449.1"/>
    <property type="molecule type" value="Genomic_DNA"/>
</dbReference>
<dbReference type="GO" id="GO:0004029">
    <property type="term" value="F:aldehyde dehydrogenase (NAD+) activity"/>
    <property type="evidence" value="ECO:0007669"/>
    <property type="project" value="TreeGrafter"/>
</dbReference>
<name>A0A2W2BQH7_9HYPH</name>
<evidence type="ECO:0000313" key="2">
    <source>
        <dbReference type="EMBL" id="PZF78449.1"/>
    </source>
</evidence>
<evidence type="ECO:0000313" key="3">
    <source>
        <dbReference type="Proteomes" id="UP000248795"/>
    </source>
</evidence>